<evidence type="ECO:0000313" key="2">
    <source>
        <dbReference type="EMBL" id="KAG7340550.1"/>
    </source>
</evidence>
<reference evidence="2" key="2">
    <citation type="submission" date="2021-04" db="EMBL/GenBank/DDBJ databases">
        <authorList>
            <person name="Podell S."/>
        </authorList>
    </citation>
    <scope>NUCLEOTIDE SEQUENCE</scope>
    <source>
        <strain evidence="2">Hildebrandi</strain>
    </source>
</reference>
<sequence length="431" mass="47677">MEKRTEAMDSMIDTVKTATKDTVDTASTIDDDTDTAGVVVSVSKKRKRSIDHDAEESTLSLSAGRSCNGCSCDGTCLKYTCSCFVQGQICDPSACNCCISSAERNVVVVCQNNDQEENIDRRKESLMAAMQQHPDLFWNHNKPKRNDAGATPSKSMLIPESTDSNDEEEDKAAAVKARSIQIDKELWFRVQTLLQEKLAEYTSGKANMDVDTDEMLTSSGLNLGSIQSYLEALLKDMANEQPMKDANAKEDVSKEEEANILVQASTRDLLQVVKSMLEVSKEVAPTESRDGHSEEMSGGETGASPNNDACEPLSKEEWLLRCPEEFPDDKITATDDANKTYYEILASKAVTFANTGNSNDPLVHNLICKETGFFEGDNADVLEEGDLVVGKDKDSEREVRLRLRLIQETTHIIRSKTLELARQRLSLQTTR</sequence>
<evidence type="ECO:0000313" key="3">
    <source>
        <dbReference type="Proteomes" id="UP000693970"/>
    </source>
</evidence>
<keyword evidence="3" id="KW-1185">Reference proteome</keyword>
<evidence type="ECO:0008006" key="4">
    <source>
        <dbReference type="Google" id="ProtNLM"/>
    </source>
</evidence>
<organism evidence="2 3">
    <name type="scientific">Nitzschia inconspicua</name>
    <dbReference type="NCBI Taxonomy" id="303405"/>
    <lineage>
        <taxon>Eukaryota</taxon>
        <taxon>Sar</taxon>
        <taxon>Stramenopiles</taxon>
        <taxon>Ochrophyta</taxon>
        <taxon>Bacillariophyta</taxon>
        <taxon>Bacillariophyceae</taxon>
        <taxon>Bacillariophycidae</taxon>
        <taxon>Bacillariales</taxon>
        <taxon>Bacillariaceae</taxon>
        <taxon>Nitzschia</taxon>
    </lineage>
</organism>
<comment type="caution">
    <text evidence="2">The sequence shown here is derived from an EMBL/GenBank/DDBJ whole genome shotgun (WGS) entry which is preliminary data.</text>
</comment>
<feature type="region of interest" description="Disordered" evidence="1">
    <location>
        <begin position="281"/>
        <end position="309"/>
    </location>
</feature>
<dbReference type="Proteomes" id="UP000693970">
    <property type="component" value="Unassembled WGS sequence"/>
</dbReference>
<protein>
    <recommendedName>
        <fullName evidence="4">CRC domain-containing protein</fullName>
    </recommendedName>
</protein>
<name>A0A9K3KBC8_9STRA</name>
<evidence type="ECO:0000256" key="1">
    <source>
        <dbReference type="SAM" id="MobiDB-lite"/>
    </source>
</evidence>
<dbReference type="AlphaFoldDB" id="A0A9K3KBC8"/>
<proteinExistence type="predicted"/>
<feature type="region of interest" description="Disordered" evidence="1">
    <location>
        <begin position="137"/>
        <end position="170"/>
    </location>
</feature>
<accession>A0A9K3KBC8</accession>
<dbReference type="EMBL" id="JAGRRH010000027">
    <property type="protein sequence ID" value="KAG7340550.1"/>
    <property type="molecule type" value="Genomic_DNA"/>
</dbReference>
<gene>
    <name evidence="2" type="ORF">IV203_024093</name>
</gene>
<reference evidence="2" key="1">
    <citation type="journal article" date="2021" name="Sci. Rep.">
        <title>Diploid genomic architecture of Nitzschia inconspicua, an elite biomass production diatom.</title>
        <authorList>
            <person name="Oliver A."/>
            <person name="Podell S."/>
            <person name="Pinowska A."/>
            <person name="Traller J.C."/>
            <person name="Smith S.R."/>
            <person name="McClure R."/>
            <person name="Beliaev A."/>
            <person name="Bohutskyi P."/>
            <person name="Hill E.A."/>
            <person name="Rabines A."/>
            <person name="Zheng H."/>
            <person name="Allen L.Z."/>
            <person name="Kuo A."/>
            <person name="Grigoriev I.V."/>
            <person name="Allen A.E."/>
            <person name="Hazlebeck D."/>
            <person name="Allen E.E."/>
        </authorList>
    </citation>
    <scope>NUCLEOTIDE SEQUENCE</scope>
    <source>
        <strain evidence="2">Hildebrandi</strain>
    </source>
</reference>